<dbReference type="PANTHER" id="PTHR21324">
    <property type="entry name" value="FASTING-INDUCIBLE INTEGRAL MEMBRANE PROTEIN TM6P1-RELATED"/>
    <property type="match status" value="1"/>
</dbReference>
<dbReference type="EMBL" id="GL349438">
    <property type="protein sequence ID" value="KNC54744.1"/>
    <property type="molecule type" value="Genomic_DNA"/>
</dbReference>
<dbReference type="GO" id="GO:0012505">
    <property type="term" value="C:endomembrane system"/>
    <property type="evidence" value="ECO:0007669"/>
    <property type="project" value="UniProtKB-SubCell"/>
</dbReference>
<dbReference type="PANTHER" id="PTHR21324:SF2">
    <property type="entry name" value="EG:22E5.9 PROTEIN"/>
    <property type="match status" value="1"/>
</dbReference>
<proteinExistence type="predicted"/>
<evidence type="ECO:0000256" key="2">
    <source>
        <dbReference type="ARBA" id="ARBA00022692"/>
    </source>
</evidence>
<evidence type="ECO:0000256" key="5">
    <source>
        <dbReference type="SAM" id="MobiDB-lite"/>
    </source>
</evidence>
<keyword evidence="4 6" id="KW-0472">Membrane</keyword>
<keyword evidence="2 6" id="KW-0812">Transmembrane</keyword>
<reference evidence="8 9" key="1">
    <citation type="submission" date="2010-05" db="EMBL/GenBank/DDBJ databases">
        <title>The Genome Sequence of Thecamonas trahens ATCC 50062.</title>
        <authorList>
            <consortium name="The Broad Institute Genome Sequencing Platform"/>
            <person name="Russ C."/>
            <person name="Cuomo C."/>
            <person name="Shea T."/>
            <person name="Young S.K."/>
            <person name="Zeng Q."/>
            <person name="Koehrsen M."/>
            <person name="Haas B."/>
            <person name="Borodovsky M."/>
            <person name="Guigo R."/>
            <person name="Alvarado L."/>
            <person name="Berlin A."/>
            <person name="Bochicchio J."/>
            <person name="Borenstein D."/>
            <person name="Chapman S."/>
            <person name="Chen Z."/>
            <person name="Freedman E."/>
            <person name="Gellesch M."/>
            <person name="Goldberg J."/>
            <person name="Griggs A."/>
            <person name="Gujja S."/>
            <person name="Heilman E."/>
            <person name="Heiman D."/>
            <person name="Hepburn T."/>
            <person name="Howarth C."/>
            <person name="Jen D."/>
            <person name="Larson L."/>
            <person name="Mehta T."/>
            <person name="Park D."/>
            <person name="Pearson M."/>
            <person name="Roberts A."/>
            <person name="Saif S."/>
            <person name="Shenoy N."/>
            <person name="Sisk P."/>
            <person name="Stolte C."/>
            <person name="Sykes S."/>
            <person name="Thomson T."/>
            <person name="Walk T."/>
            <person name="White J."/>
            <person name="Yandava C."/>
            <person name="Burger G."/>
            <person name="Gray M.W."/>
            <person name="Holland P.W.H."/>
            <person name="King N."/>
            <person name="Lang F.B.F."/>
            <person name="Roger A.J."/>
            <person name="Ruiz-Trillo I."/>
            <person name="Lander E."/>
            <person name="Nusbaum C."/>
        </authorList>
    </citation>
    <scope>NUCLEOTIDE SEQUENCE [LARGE SCALE GENOMIC DNA]</scope>
    <source>
        <strain evidence="8 9">ATCC 50062</strain>
    </source>
</reference>
<comment type="subcellular location">
    <subcellularLocation>
        <location evidence="1">Endomembrane system</location>
        <topology evidence="1">Multi-pass membrane protein</topology>
    </subcellularLocation>
</comment>
<sequence>MAVAATTFVTCFAVSAAGGTWWGGLTWPYISDTGREPPEAYVFGVGLTLASLLAAASATSQRRQLLLTKSWLVPVAIESGSSGRSVCGCLPVSAMITGGWLAHLAALPFGITVGWVSTRTSIIVHFIGALGFFFFTLVAVACNTLAVGGLVRLGASWLYTSLVIKRVLFVCAAIAFVVHVVIGNIIVCESPNDDGVFDYRGCLAEQHVITVSQHAMVYLFLAILGTYALDKLGLGEGTSYDSGSSPLELSLSSEMSSDGRTQSAVVTSESDSSSST</sequence>
<feature type="region of interest" description="Disordered" evidence="5">
    <location>
        <begin position="239"/>
        <end position="276"/>
    </location>
</feature>
<evidence type="ECO:0000313" key="9">
    <source>
        <dbReference type="Proteomes" id="UP000054408"/>
    </source>
</evidence>
<dbReference type="AlphaFoldDB" id="A0A0L0DR08"/>
<feature type="non-terminal residue" evidence="8">
    <location>
        <position position="1"/>
    </location>
</feature>
<evidence type="ECO:0000256" key="6">
    <source>
        <dbReference type="SAM" id="Phobius"/>
    </source>
</evidence>
<evidence type="ECO:0000313" key="8">
    <source>
        <dbReference type="EMBL" id="KNC54744.1"/>
    </source>
</evidence>
<feature type="transmembrane region" description="Helical" evidence="6">
    <location>
        <begin position="122"/>
        <end position="155"/>
    </location>
</feature>
<feature type="transmembrane region" description="Helical" evidence="6">
    <location>
        <begin position="40"/>
        <end position="59"/>
    </location>
</feature>
<organism evidence="8 9">
    <name type="scientific">Thecamonas trahens ATCC 50062</name>
    <dbReference type="NCBI Taxonomy" id="461836"/>
    <lineage>
        <taxon>Eukaryota</taxon>
        <taxon>Apusozoa</taxon>
        <taxon>Apusomonadida</taxon>
        <taxon>Apusomonadidae</taxon>
        <taxon>Thecamonas</taxon>
    </lineage>
</organism>
<feature type="transmembrane region" description="Helical" evidence="6">
    <location>
        <begin position="207"/>
        <end position="229"/>
    </location>
</feature>
<dbReference type="RefSeq" id="XP_013761644.1">
    <property type="nucleotide sequence ID" value="XM_013906190.1"/>
</dbReference>
<feature type="compositionally biased region" description="Low complexity" evidence="5">
    <location>
        <begin position="242"/>
        <end position="256"/>
    </location>
</feature>
<feature type="compositionally biased region" description="Low complexity" evidence="5">
    <location>
        <begin position="263"/>
        <end position="276"/>
    </location>
</feature>
<evidence type="ECO:0000256" key="1">
    <source>
        <dbReference type="ARBA" id="ARBA00004127"/>
    </source>
</evidence>
<evidence type="ECO:0000259" key="7">
    <source>
        <dbReference type="Pfam" id="PF10277"/>
    </source>
</evidence>
<evidence type="ECO:0000256" key="4">
    <source>
        <dbReference type="ARBA" id="ARBA00023136"/>
    </source>
</evidence>
<dbReference type="Pfam" id="PF10277">
    <property type="entry name" value="Frag1"/>
    <property type="match status" value="1"/>
</dbReference>
<feature type="domain" description="CWH43-like N-terminal" evidence="7">
    <location>
        <begin position="3"/>
        <end position="230"/>
    </location>
</feature>
<dbReference type="GeneID" id="25561340"/>
<dbReference type="Proteomes" id="UP000054408">
    <property type="component" value="Unassembled WGS sequence"/>
</dbReference>
<dbReference type="InterPro" id="IPR019402">
    <property type="entry name" value="CWH43_N"/>
</dbReference>
<protein>
    <recommendedName>
        <fullName evidence="7">CWH43-like N-terminal domain-containing protein</fullName>
    </recommendedName>
</protein>
<keyword evidence="3 6" id="KW-1133">Transmembrane helix</keyword>
<gene>
    <name evidence="8" type="ORF">AMSG_01595</name>
</gene>
<evidence type="ECO:0000256" key="3">
    <source>
        <dbReference type="ARBA" id="ARBA00022989"/>
    </source>
</evidence>
<dbReference type="InterPro" id="IPR050911">
    <property type="entry name" value="DRAM/TMEM150_Autophagy_Mod"/>
</dbReference>
<feature type="transmembrane region" description="Helical" evidence="6">
    <location>
        <begin position="167"/>
        <end position="187"/>
    </location>
</feature>
<feature type="transmembrane region" description="Helical" evidence="6">
    <location>
        <begin position="92"/>
        <end position="116"/>
    </location>
</feature>
<name>A0A0L0DR08_THETB</name>
<accession>A0A0L0DR08</accession>
<keyword evidence="9" id="KW-1185">Reference proteome</keyword>